<proteinExistence type="predicted"/>
<evidence type="ECO:0008006" key="4">
    <source>
        <dbReference type="Google" id="ProtNLM"/>
    </source>
</evidence>
<accession>A0A497ZM07</accession>
<feature type="signal peptide" evidence="1">
    <location>
        <begin position="1"/>
        <end position="17"/>
    </location>
</feature>
<dbReference type="EMBL" id="RCCT01000002">
    <property type="protein sequence ID" value="RLK08093.1"/>
    <property type="molecule type" value="Genomic_DNA"/>
</dbReference>
<comment type="caution">
    <text evidence="2">The sequence shown here is derived from an EMBL/GenBank/DDBJ whole genome shotgun (WGS) entry which is preliminary data.</text>
</comment>
<gene>
    <name evidence="2" type="ORF">CLV75_1762</name>
</gene>
<keyword evidence="3" id="KW-1185">Reference proteome</keyword>
<evidence type="ECO:0000313" key="3">
    <source>
        <dbReference type="Proteomes" id="UP000271700"/>
    </source>
</evidence>
<name>A0A497ZM07_9RHOB</name>
<dbReference type="RefSeq" id="WP_010437608.1">
    <property type="nucleotide sequence ID" value="NZ_AEYW01000001.1"/>
</dbReference>
<evidence type="ECO:0000256" key="1">
    <source>
        <dbReference type="SAM" id="SignalP"/>
    </source>
</evidence>
<protein>
    <recommendedName>
        <fullName evidence="4">Lipoprotein</fullName>
    </recommendedName>
</protein>
<sequence>MKSTLLVPVLFALSACATGGVNDAAQADLQASCEALVGAETGTGPSGVKAISTQSGPTGSVTSVFVAGAEAPWLCRADATGVVTGVEYSREG</sequence>
<reference evidence="2 3" key="1">
    <citation type="submission" date="2018-10" db="EMBL/GenBank/DDBJ databases">
        <title>Genomic Encyclopedia of Archaeal and Bacterial Type Strains, Phase II (KMG-II): from individual species to whole genera.</title>
        <authorList>
            <person name="Goeker M."/>
        </authorList>
    </citation>
    <scope>NUCLEOTIDE SEQUENCE [LARGE SCALE GENOMIC DNA]</scope>
    <source>
        <strain evidence="2 3">DSM 29317</strain>
    </source>
</reference>
<dbReference type="STRING" id="981384.GCA_000192475_04367"/>
<dbReference type="AlphaFoldDB" id="A0A497ZM07"/>
<organism evidence="2 3">
    <name type="scientific">Ruegeria conchae</name>
    <dbReference type="NCBI Taxonomy" id="981384"/>
    <lineage>
        <taxon>Bacteria</taxon>
        <taxon>Pseudomonadati</taxon>
        <taxon>Pseudomonadota</taxon>
        <taxon>Alphaproteobacteria</taxon>
        <taxon>Rhodobacterales</taxon>
        <taxon>Roseobacteraceae</taxon>
        <taxon>Ruegeria</taxon>
    </lineage>
</organism>
<feature type="chain" id="PRO_5019800067" description="Lipoprotein" evidence="1">
    <location>
        <begin position="18"/>
        <end position="92"/>
    </location>
</feature>
<dbReference type="PROSITE" id="PS51257">
    <property type="entry name" value="PROKAR_LIPOPROTEIN"/>
    <property type="match status" value="1"/>
</dbReference>
<evidence type="ECO:0000313" key="2">
    <source>
        <dbReference type="EMBL" id="RLK08093.1"/>
    </source>
</evidence>
<keyword evidence="1" id="KW-0732">Signal</keyword>
<dbReference type="Proteomes" id="UP000271700">
    <property type="component" value="Unassembled WGS sequence"/>
</dbReference>
<dbReference type="OrthoDB" id="7709214at2"/>